<dbReference type="EMBL" id="KE504135">
    <property type="protein sequence ID" value="EPT02448.1"/>
    <property type="molecule type" value="Genomic_DNA"/>
</dbReference>
<dbReference type="InParanoid" id="S8ECU0"/>
<evidence type="ECO:0000256" key="1">
    <source>
        <dbReference type="SAM" id="MobiDB-lite"/>
    </source>
</evidence>
<keyword evidence="3" id="KW-1185">Reference proteome</keyword>
<dbReference type="Proteomes" id="UP000015241">
    <property type="component" value="Unassembled WGS sequence"/>
</dbReference>
<protein>
    <submittedName>
        <fullName evidence="2">Uncharacterized protein</fullName>
    </submittedName>
</protein>
<proteinExistence type="predicted"/>
<sequence>MTKRARGRRNRALSYQTGAYTIQNIRRMRTYRGKEGCMGAGVVYLHNGSQWHHPPRGIVHGLCVRALACAVLGEPKSNAAPRECHRRCAATSGYPPCSPFRMSVTSPVAVGELVPIFPEGRGQSSQSGATTGGAAARNVSAAVAMSCSERVDRETVCSGWAAWLPVADVEERVAALHVDFGGAPDLALARAEREKGERDALTRPTSPVPGYPLLWSREPPNPADSVGGFPRREEVRAEGKRTRRGESLSRRVVGLFR</sequence>
<evidence type="ECO:0000313" key="3">
    <source>
        <dbReference type="Proteomes" id="UP000015241"/>
    </source>
</evidence>
<reference evidence="2 3" key="1">
    <citation type="journal article" date="2012" name="Science">
        <title>The Paleozoic origin of enzymatic lignin decomposition reconstructed from 31 fungal genomes.</title>
        <authorList>
            <person name="Floudas D."/>
            <person name="Binder M."/>
            <person name="Riley R."/>
            <person name="Barry K."/>
            <person name="Blanchette R.A."/>
            <person name="Henrissat B."/>
            <person name="Martinez A.T."/>
            <person name="Otillar R."/>
            <person name="Spatafora J.W."/>
            <person name="Yadav J.S."/>
            <person name="Aerts A."/>
            <person name="Benoit I."/>
            <person name="Boyd A."/>
            <person name="Carlson A."/>
            <person name="Copeland A."/>
            <person name="Coutinho P.M."/>
            <person name="de Vries R.P."/>
            <person name="Ferreira P."/>
            <person name="Findley K."/>
            <person name="Foster B."/>
            <person name="Gaskell J."/>
            <person name="Glotzer D."/>
            <person name="Gorecki P."/>
            <person name="Heitman J."/>
            <person name="Hesse C."/>
            <person name="Hori C."/>
            <person name="Igarashi K."/>
            <person name="Jurgens J.A."/>
            <person name="Kallen N."/>
            <person name="Kersten P."/>
            <person name="Kohler A."/>
            <person name="Kuees U."/>
            <person name="Kumar T.K.A."/>
            <person name="Kuo A."/>
            <person name="LaButti K."/>
            <person name="Larrondo L.F."/>
            <person name="Lindquist E."/>
            <person name="Ling A."/>
            <person name="Lombard V."/>
            <person name="Lucas S."/>
            <person name="Lundell T."/>
            <person name="Martin R."/>
            <person name="McLaughlin D.J."/>
            <person name="Morgenstern I."/>
            <person name="Morin E."/>
            <person name="Murat C."/>
            <person name="Nagy L.G."/>
            <person name="Nolan M."/>
            <person name="Ohm R.A."/>
            <person name="Patyshakuliyeva A."/>
            <person name="Rokas A."/>
            <person name="Ruiz-Duenas F.J."/>
            <person name="Sabat G."/>
            <person name="Salamov A."/>
            <person name="Samejima M."/>
            <person name="Schmutz J."/>
            <person name="Slot J.C."/>
            <person name="St John F."/>
            <person name="Stenlid J."/>
            <person name="Sun H."/>
            <person name="Sun S."/>
            <person name="Syed K."/>
            <person name="Tsang A."/>
            <person name="Wiebenga A."/>
            <person name="Young D."/>
            <person name="Pisabarro A."/>
            <person name="Eastwood D.C."/>
            <person name="Martin F."/>
            <person name="Cullen D."/>
            <person name="Grigoriev I.V."/>
            <person name="Hibbett D.S."/>
        </authorList>
    </citation>
    <scope>NUCLEOTIDE SEQUENCE</scope>
    <source>
        <strain evidence="3">FP-58527</strain>
    </source>
</reference>
<feature type="compositionally biased region" description="Basic and acidic residues" evidence="1">
    <location>
        <begin position="230"/>
        <end position="249"/>
    </location>
</feature>
<accession>S8ECU0</accession>
<dbReference type="HOGENOM" id="CLU_1081965_0_0_1"/>
<dbReference type="OrthoDB" id="2800948at2759"/>
<feature type="compositionally biased region" description="Basic and acidic residues" evidence="1">
    <location>
        <begin position="192"/>
        <end position="201"/>
    </location>
</feature>
<feature type="region of interest" description="Disordered" evidence="1">
    <location>
        <begin position="192"/>
        <end position="257"/>
    </location>
</feature>
<name>S8ECU0_FOMSC</name>
<gene>
    <name evidence="2" type="ORF">FOMPIDRAFT_1047807</name>
</gene>
<evidence type="ECO:0000313" key="2">
    <source>
        <dbReference type="EMBL" id="EPT02448.1"/>
    </source>
</evidence>
<organism evidence="2 3">
    <name type="scientific">Fomitopsis schrenkii</name>
    <name type="common">Brown rot fungus</name>
    <dbReference type="NCBI Taxonomy" id="2126942"/>
    <lineage>
        <taxon>Eukaryota</taxon>
        <taxon>Fungi</taxon>
        <taxon>Dikarya</taxon>
        <taxon>Basidiomycota</taxon>
        <taxon>Agaricomycotina</taxon>
        <taxon>Agaricomycetes</taxon>
        <taxon>Polyporales</taxon>
        <taxon>Fomitopsis</taxon>
    </lineage>
</organism>
<dbReference type="AlphaFoldDB" id="S8ECU0"/>